<dbReference type="STRING" id="559304.G8YK39"/>
<dbReference type="InterPro" id="IPR023395">
    <property type="entry name" value="MCP_dom_sf"/>
</dbReference>
<keyword evidence="18" id="KW-1185">Reference proteome</keyword>
<reference evidence="18" key="2">
    <citation type="journal article" date="2012" name="G3 (Bethesda)">
        <title>Pichia sorbitophila, an interspecies yeast hybrid reveals early steps of genome resolution following polyploidization.</title>
        <authorList>
            <person name="Leh Louis V."/>
            <person name="Despons L."/>
            <person name="Friedrich A."/>
            <person name="Martin T."/>
            <person name="Durrens P."/>
            <person name="Casaregola S."/>
            <person name="Neuveglise C."/>
            <person name="Fairhead C."/>
            <person name="Marck C."/>
            <person name="Cruz J.A."/>
            <person name="Straub M.L."/>
            <person name="Kugler V."/>
            <person name="Sacerdot C."/>
            <person name="Uzunov Z."/>
            <person name="Thierry A."/>
            <person name="Weiss S."/>
            <person name="Bleykasten C."/>
            <person name="De Montigny J."/>
            <person name="Jacques N."/>
            <person name="Jung P."/>
            <person name="Lemaire M."/>
            <person name="Mallet S."/>
            <person name="Morel G."/>
            <person name="Richard G.F."/>
            <person name="Sarkar A."/>
            <person name="Savel G."/>
            <person name="Schacherer J."/>
            <person name="Seret M.L."/>
            <person name="Talla E."/>
            <person name="Samson G."/>
            <person name="Jubin C."/>
            <person name="Poulain J."/>
            <person name="Vacherie B."/>
            <person name="Barbe V."/>
            <person name="Pelletier E."/>
            <person name="Sherman D.J."/>
            <person name="Westhof E."/>
            <person name="Weissenbach J."/>
            <person name="Baret P.V."/>
            <person name="Wincker P."/>
            <person name="Gaillardin C."/>
            <person name="Dujon B."/>
            <person name="Souciet J.L."/>
        </authorList>
    </citation>
    <scope>NUCLEOTIDE SEQUENCE [LARGE SCALE GENOMIC DNA]</scope>
    <source>
        <strain evidence="18">ATCC MYA-4447 / BCRC 22081 / CBS 7064 / NBRC 10061 / NRRL Y-12695</strain>
    </source>
</reference>
<reference evidence="16" key="1">
    <citation type="submission" date="2011-10" db="EMBL/GenBank/DDBJ databases">
        <authorList>
            <person name="Genoscope - CEA"/>
        </authorList>
    </citation>
    <scope>NUCLEOTIDE SEQUENCE</scope>
</reference>
<organism evidence="16 18">
    <name type="scientific">Pichia sorbitophila (strain ATCC MYA-4447 / BCRC 22081 / CBS 7064 / NBRC 10061 / NRRL Y-12695)</name>
    <name type="common">Hybrid yeast</name>
    <dbReference type="NCBI Taxonomy" id="559304"/>
    <lineage>
        <taxon>Eukaryota</taxon>
        <taxon>Fungi</taxon>
        <taxon>Dikarya</taxon>
        <taxon>Ascomycota</taxon>
        <taxon>Saccharomycotina</taxon>
        <taxon>Pichiomycetes</taxon>
        <taxon>Debaryomycetaceae</taxon>
        <taxon>Millerozyma</taxon>
    </lineage>
</organism>
<dbReference type="FunFam" id="1.50.40.10:FF:000075">
    <property type="entry name" value="Nicotinamide adenine dinucleotide transporter 2, mitochondrial"/>
    <property type="match status" value="1"/>
</dbReference>
<dbReference type="Proteomes" id="UP000005222">
    <property type="component" value="Chromosome G"/>
</dbReference>
<feature type="transmembrane region" description="Helical" evidence="15">
    <location>
        <begin position="249"/>
        <end position="271"/>
    </location>
</feature>
<evidence type="ECO:0000256" key="1">
    <source>
        <dbReference type="ARBA" id="ARBA00002238"/>
    </source>
</evidence>
<dbReference type="HOGENOM" id="CLU_015166_6_1_1"/>
<keyword evidence="10" id="KW-0496">Mitochondrion</keyword>
<dbReference type="GO" id="GO:0015215">
    <property type="term" value="F:nucleotide transmembrane transporter activity"/>
    <property type="evidence" value="ECO:0007669"/>
    <property type="project" value="UniProtKB-ARBA"/>
</dbReference>
<evidence type="ECO:0000256" key="5">
    <source>
        <dbReference type="ARBA" id="ARBA00022448"/>
    </source>
</evidence>
<evidence type="ECO:0000256" key="4">
    <source>
        <dbReference type="ARBA" id="ARBA00021935"/>
    </source>
</evidence>
<dbReference type="FunCoup" id="G8YK39">
    <property type="interactions" value="770"/>
</dbReference>
<evidence type="ECO:0000313" key="16">
    <source>
        <dbReference type="EMBL" id="CCE79919.1"/>
    </source>
</evidence>
<evidence type="ECO:0000256" key="14">
    <source>
        <dbReference type="SAM" id="MobiDB-lite"/>
    </source>
</evidence>
<dbReference type="PANTHER" id="PTHR45683">
    <property type="entry name" value="MITOCHONDRIAL NICOTINAMIDE ADENINE DINUCLEOTIDE TRANSPORTER 1-RELATED-RELATED"/>
    <property type="match status" value="1"/>
</dbReference>
<dbReference type="InParanoid" id="G8YK39"/>
<feature type="repeat" description="Solcar" evidence="12">
    <location>
        <begin position="291"/>
        <end position="381"/>
    </location>
</feature>
<evidence type="ECO:0000256" key="6">
    <source>
        <dbReference type="ARBA" id="ARBA00022692"/>
    </source>
</evidence>
<evidence type="ECO:0000256" key="13">
    <source>
        <dbReference type="RuleBase" id="RU000488"/>
    </source>
</evidence>
<dbReference type="Gene3D" id="1.50.40.10">
    <property type="entry name" value="Mitochondrial carrier domain"/>
    <property type="match status" value="2"/>
</dbReference>
<keyword evidence="6 12" id="KW-0812">Transmembrane</keyword>
<dbReference type="EMBL" id="FO082053">
    <property type="protein sequence ID" value="CCE79919.1"/>
    <property type="molecule type" value="Genomic_DNA"/>
</dbReference>
<dbReference type="Pfam" id="PF00153">
    <property type="entry name" value="Mito_carr"/>
    <property type="match status" value="3"/>
</dbReference>
<comment type="subcellular location">
    <subcellularLocation>
        <location evidence="2">Mitochondrion inner membrane</location>
        <topology evidence="2">Multi-pass membrane protein</topology>
    </subcellularLocation>
</comment>
<dbReference type="PROSITE" id="PS50920">
    <property type="entry name" value="SOLCAR"/>
    <property type="match status" value="3"/>
</dbReference>
<feature type="region of interest" description="Disordered" evidence="14">
    <location>
        <begin position="1"/>
        <end position="21"/>
    </location>
</feature>
<evidence type="ECO:0000256" key="15">
    <source>
        <dbReference type="SAM" id="Phobius"/>
    </source>
</evidence>
<comment type="function">
    <text evidence="1">Mitochondrial transporter that mediates uptake of thiamine pyrophosphate (ThPP) into mitochondria.</text>
</comment>
<dbReference type="Proteomes" id="UP000005222">
    <property type="component" value="Chromosome H"/>
</dbReference>
<evidence type="ECO:0000256" key="3">
    <source>
        <dbReference type="ARBA" id="ARBA00006375"/>
    </source>
</evidence>
<feature type="compositionally biased region" description="Basic and acidic residues" evidence="14">
    <location>
        <begin position="1"/>
        <end position="11"/>
    </location>
</feature>
<comment type="similarity">
    <text evidence="3 13">Belongs to the mitochondrial carrier (TC 2.A.29) family.</text>
</comment>
<accession>G8YK39</accession>
<dbReference type="InterPro" id="IPR002067">
    <property type="entry name" value="MCP"/>
</dbReference>
<evidence type="ECO:0000256" key="7">
    <source>
        <dbReference type="ARBA" id="ARBA00022737"/>
    </source>
</evidence>
<dbReference type="SUPFAM" id="SSF103506">
    <property type="entry name" value="Mitochondrial carrier"/>
    <property type="match status" value="1"/>
</dbReference>
<feature type="repeat" description="Solcar" evidence="12">
    <location>
        <begin position="67"/>
        <end position="162"/>
    </location>
</feature>
<dbReference type="InterPro" id="IPR018108">
    <property type="entry name" value="MCP_transmembrane"/>
</dbReference>
<evidence type="ECO:0000256" key="12">
    <source>
        <dbReference type="PROSITE-ProRule" id="PRU00282"/>
    </source>
</evidence>
<sequence>MTKSDRLDPEKAGMQTDGVDKSFSDQVQGEEYVFNWRGDCLDQPGTSFSHARERWWNRRQEALSKITPGQSVTLAGAASGFLAGIVVCPLDVMKTRLQAQGTHGASYDQPKKQTGKGLINIFKTILREEGVRGLYRGVVPITIGYLPTWTIYFTVYERAKRIYPSLFMEYFGLHVDTLNHFCSAMTAGVASSIAVNPVWVVKTRLMIQTGQGRTIYDRNSPADVASKRTYYKGTLDAFRLMYKEEGFRVFYSGLVPSLFGLFHVGIHFPVYEKLKSLFACNIDAGEHDVRSKLTRLIAASALSKMVASTLTYPHEILRTRMQIQSSERKDSPKNGRLLSTLVGIYRKEGLRGFYAGYGVNLARTLPASAVTLVSFEYFKNYLLRITGNT</sequence>
<keyword evidence="7" id="KW-0677">Repeat</keyword>
<keyword evidence="8" id="KW-0999">Mitochondrion inner membrane</keyword>
<dbReference type="InterPro" id="IPR044712">
    <property type="entry name" value="SLC25A32-like"/>
</dbReference>
<feature type="repeat" description="Solcar" evidence="12">
    <location>
        <begin position="175"/>
        <end position="277"/>
    </location>
</feature>
<protein>
    <recommendedName>
        <fullName evidence="4">Mitochondrial thiamine pyrophosphate carrier 1</fullName>
    </recommendedName>
</protein>
<evidence type="ECO:0000313" key="17">
    <source>
        <dbReference type="EMBL" id="CCE80684.1"/>
    </source>
</evidence>
<dbReference type="EMBL" id="FO082052">
    <property type="protein sequence ID" value="CCE80684.1"/>
    <property type="molecule type" value="Genomic_DNA"/>
</dbReference>
<evidence type="ECO:0000256" key="9">
    <source>
        <dbReference type="ARBA" id="ARBA00022989"/>
    </source>
</evidence>
<dbReference type="eggNOG" id="KOG0764">
    <property type="taxonomic scope" value="Eukaryota"/>
</dbReference>
<dbReference type="AlphaFoldDB" id="G8YK39"/>
<evidence type="ECO:0000256" key="8">
    <source>
        <dbReference type="ARBA" id="ARBA00022792"/>
    </source>
</evidence>
<evidence type="ECO:0000256" key="10">
    <source>
        <dbReference type="ARBA" id="ARBA00023128"/>
    </source>
</evidence>
<dbReference type="OrthoDB" id="10266426at2759"/>
<keyword evidence="9 15" id="KW-1133">Transmembrane helix</keyword>
<dbReference type="GO" id="GO:0005743">
    <property type="term" value="C:mitochondrial inner membrane"/>
    <property type="evidence" value="ECO:0007669"/>
    <property type="project" value="UniProtKB-SubCell"/>
</dbReference>
<gene>
    <name evidence="16" type="primary">Piso0_003011</name>
    <name evidence="16" type="ORF">GNLVRS01_PISO0G02932g</name>
    <name evidence="17" type="ORF">GNLVRS01_PISO0H02933g</name>
</gene>
<proteinExistence type="inferred from homology"/>
<evidence type="ECO:0000256" key="11">
    <source>
        <dbReference type="ARBA" id="ARBA00023136"/>
    </source>
</evidence>
<name>G8YK39_PICSO</name>
<evidence type="ECO:0000313" key="18">
    <source>
        <dbReference type="Proteomes" id="UP000005222"/>
    </source>
</evidence>
<keyword evidence="11 12" id="KW-0472">Membrane</keyword>
<keyword evidence="5 13" id="KW-0813">Transport</keyword>
<evidence type="ECO:0000256" key="2">
    <source>
        <dbReference type="ARBA" id="ARBA00004448"/>
    </source>
</evidence>
<dbReference type="PRINTS" id="PR00926">
    <property type="entry name" value="MITOCARRIER"/>
</dbReference>